<dbReference type="GO" id="GO:0022857">
    <property type="term" value="F:transmembrane transporter activity"/>
    <property type="evidence" value="ECO:0007669"/>
    <property type="project" value="TreeGrafter"/>
</dbReference>
<keyword evidence="4 6" id="KW-1133">Transmembrane helix</keyword>
<dbReference type="InterPro" id="IPR003838">
    <property type="entry name" value="ABC3_permease_C"/>
</dbReference>
<evidence type="ECO:0000256" key="6">
    <source>
        <dbReference type="SAM" id="Phobius"/>
    </source>
</evidence>
<dbReference type="GO" id="GO:0005886">
    <property type="term" value="C:plasma membrane"/>
    <property type="evidence" value="ECO:0007669"/>
    <property type="project" value="UniProtKB-SubCell"/>
</dbReference>
<feature type="transmembrane region" description="Helical" evidence="6">
    <location>
        <begin position="21"/>
        <end position="40"/>
    </location>
</feature>
<dbReference type="Pfam" id="PF12704">
    <property type="entry name" value="MacB_PCD"/>
    <property type="match status" value="2"/>
</dbReference>
<feature type="transmembrane region" description="Helical" evidence="6">
    <location>
        <begin position="339"/>
        <end position="360"/>
    </location>
</feature>
<keyword evidence="3 6" id="KW-0812">Transmembrane</keyword>
<feature type="transmembrane region" description="Helical" evidence="6">
    <location>
        <begin position="717"/>
        <end position="737"/>
    </location>
</feature>
<dbReference type="RefSeq" id="WP_254164520.1">
    <property type="nucleotide sequence ID" value="NZ_JAHESF010000014.1"/>
</dbReference>
<feature type="domain" description="MacB-like periplasmic core" evidence="8">
    <location>
        <begin position="19"/>
        <end position="236"/>
    </location>
</feature>
<feature type="transmembrane region" description="Helical" evidence="6">
    <location>
        <begin position="669"/>
        <end position="690"/>
    </location>
</feature>
<dbReference type="PANTHER" id="PTHR30572:SF18">
    <property type="entry name" value="ABC-TYPE MACROLIDE FAMILY EXPORT SYSTEM PERMEASE COMPONENT 2"/>
    <property type="match status" value="1"/>
</dbReference>
<evidence type="ECO:0000313" key="9">
    <source>
        <dbReference type="EMBL" id="MBT1698403.1"/>
    </source>
</evidence>
<proteinExistence type="predicted"/>
<dbReference type="AlphaFoldDB" id="A0AAP2DL66"/>
<dbReference type="Proteomes" id="UP001319200">
    <property type="component" value="Unassembled WGS sequence"/>
</dbReference>
<feature type="transmembrane region" description="Helical" evidence="6">
    <location>
        <begin position="749"/>
        <end position="769"/>
    </location>
</feature>
<feature type="domain" description="ABC3 transporter permease C-terminal" evidence="7">
    <location>
        <begin position="289"/>
        <end position="402"/>
    </location>
</feature>
<dbReference type="InterPro" id="IPR050250">
    <property type="entry name" value="Macrolide_Exporter_MacB"/>
</dbReference>
<gene>
    <name evidence="9" type="ORF">KK083_16050</name>
</gene>
<dbReference type="PANTHER" id="PTHR30572">
    <property type="entry name" value="MEMBRANE COMPONENT OF TRANSPORTER-RELATED"/>
    <property type="match status" value="1"/>
</dbReference>
<accession>A0AAP2DL66</accession>
<evidence type="ECO:0000256" key="2">
    <source>
        <dbReference type="ARBA" id="ARBA00022475"/>
    </source>
</evidence>
<evidence type="ECO:0000259" key="8">
    <source>
        <dbReference type="Pfam" id="PF12704"/>
    </source>
</evidence>
<name>A0AAP2DL66_9BACT</name>
<dbReference type="Pfam" id="PF02687">
    <property type="entry name" value="FtsX"/>
    <property type="match status" value="2"/>
</dbReference>
<reference evidence="9 10" key="1">
    <citation type="submission" date="2021-05" db="EMBL/GenBank/DDBJ databases">
        <title>A Polyphasic approach of four new species of the genus Ohtaekwangia: Ohtaekwangia histidinii sp. nov., Ohtaekwangia cretensis sp. nov., Ohtaekwangia indiensis sp. nov., Ohtaekwangia reichenbachii sp. nov. from diverse environment.</title>
        <authorList>
            <person name="Octaviana S."/>
        </authorList>
    </citation>
    <scope>NUCLEOTIDE SEQUENCE [LARGE SCALE GENOMIC DNA]</scope>
    <source>
        <strain evidence="9 10">PWU4</strain>
    </source>
</reference>
<dbReference type="InterPro" id="IPR025857">
    <property type="entry name" value="MacB_PCD"/>
</dbReference>
<evidence type="ECO:0000256" key="4">
    <source>
        <dbReference type="ARBA" id="ARBA00022989"/>
    </source>
</evidence>
<feature type="transmembrane region" description="Helical" evidence="6">
    <location>
        <begin position="380"/>
        <end position="402"/>
    </location>
</feature>
<comment type="caution">
    <text evidence="9">The sequence shown here is derived from an EMBL/GenBank/DDBJ whole genome shotgun (WGS) entry which is preliminary data.</text>
</comment>
<organism evidence="9 10">
    <name type="scientific">Chryseosolibacter histidini</name>
    <dbReference type="NCBI Taxonomy" id="2782349"/>
    <lineage>
        <taxon>Bacteria</taxon>
        <taxon>Pseudomonadati</taxon>
        <taxon>Bacteroidota</taxon>
        <taxon>Cytophagia</taxon>
        <taxon>Cytophagales</taxon>
        <taxon>Chryseotaleaceae</taxon>
        <taxon>Chryseosolibacter</taxon>
    </lineage>
</organism>
<evidence type="ECO:0000313" key="10">
    <source>
        <dbReference type="Proteomes" id="UP001319200"/>
    </source>
</evidence>
<sequence length="788" mass="88656">MKRSFLLSIRLLMRDKFHSSLNIIGLGVGITATIIIFLYLQNELNYDRHHLNHERIYRVASIFMTSNEPVKFAVSSPSLGPRLMAEYPEIRSYVRMIPRQETLFKVDDKLFYEEGVTLVDSTVFDVFTYKFISGDPATCMRNPSGIVLTESLAKKYFGDKDPMGQEILVETSRPVVVTAVIQDPPGNSHVAVKAFVAISNWDKSVDAMNWPVYEIEPYTYLLVDGDFDPEAFKRKLGPFYKKYVDQDKPNYNQEFVPVFQKLSEIHYGRNDLRADYPVGNTNHLYIFGCIGLFILALSCINYINLATARAAGRSKSVWIKKFVGASRSSLIRDFMIESAVLALVSLGLGLALSEITLNIVDFNTTLGLKTDILNNKALQVFLVVVFLIAGLIAGIYPSFFMSRSTGAGKAVTVSDRSRGVRNALVFFQFTISILVINFTFLIQHQLDYLQHYDLGFDKEHVLSVQMTDTLIANRYEVLKASLLQYPGVVSVSSGRSRPGSLGTGLYQFESESGFKEHNFRVMAVNFGFFETLGLKIVQGRSFDQNMGTDREAAVIVNEALVRAMGWSDPIGKEIRNPDFKGKVVGVVKNFNVSSLHNEVPPVMIRMTARPRGRMLIRYTGDDTQGLLALIRQQWTAISNERPLVYDFISDEFKAMYAKDELQSDLVKKFSMISVLISCLGLLGLTSYSATKRIKEIGIRKVLGASVWSIVMMLGRKITLLVILAIMLSSGLSVWLFMSWVQTFAYQTEVPAWIFAITGTLTLCVVWLTISYHYIKAASTNPANVLRYE</sequence>
<feature type="domain" description="MacB-like periplasmic core" evidence="8">
    <location>
        <begin position="475"/>
        <end position="596"/>
    </location>
</feature>
<evidence type="ECO:0000256" key="3">
    <source>
        <dbReference type="ARBA" id="ARBA00022692"/>
    </source>
</evidence>
<comment type="subcellular location">
    <subcellularLocation>
        <location evidence="1">Cell membrane</location>
        <topology evidence="1">Multi-pass membrane protein</topology>
    </subcellularLocation>
</comment>
<keyword evidence="5 6" id="KW-0472">Membrane</keyword>
<evidence type="ECO:0000259" key="7">
    <source>
        <dbReference type="Pfam" id="PF02687"/>
    </source>
</evidence>
<keyword evidence="10" id="KW-1185">Reference proteome</keyword>
<evidence type="ECO:0000256" key="1">
    <source>
        <dbReference type="ARBA" id="ARBA00004651"/>
    </source>
</evidence>
<dbReference type="EMBL" id="JAHESF010000014">
    <property type="protein sequence ID" value="MBT1698403.1"/>
    <property type="molecule type" value="Genomic_DNA"/>
</dbReference>
<feature type="transmembrane region" description="Helical" evidence="6">
    <location>
        <begin position="423"/>
        <end position="442"/>
    </location>
</feature>
<keyword evidence="2" id="KW-1003">Cell membrane</keyword>
<feature type="domain" description="ABC3 transporter permease C-terminal" evidence="7">
    <location>
        <begin position="669"/>
        <end position="781"/>
    </location>
</feature>
<protein>
    <submittedName>
        <fullName evidence="9">ABC transporter permease</fullName>
    </submittedName>
</protein>
<evidence type="ECO:0000256" key="5">
    <source>
        <dbReference type="ARBA" id="ARBA00023136"/>
    </source>
</evidence>
<feature type="transmembrane region" description="Helical" evidence="6">
    <location>
        <begin position="284"/>
        <end position="305"/>
    </location>
</feature>